<dbReference type="GO" id="GO:0005737">
    <property type="term" value="C:cytoplasm"/>
    <property type="evidence" value="ECO:0007669"/>
    <property type="project" value="TreeGrafter"/>
</dbReference>
<evidence type="ECO:0000256" key="4">
    <source>
        <dbReference type="ARBA" id="ARBA00022833"/>
    </source>
</evidence>
<dbReference type="Proteomes" id="UP000176498">
    <property type="component" value="Unassembled WGS sequence"/>
</dbReference>
<dbReference type="GO" id="GO:0004132">
    <property type="term" value="F:dCMP deaminase activity"/>
    <property type="evidence" value="ECO:0007669"/>
    <property type="project" value="TreeGrafter"/>
</dbReference>
<evidence type="ECO:0000256" key="1">
    <source>
        <dbReference type="ARBA" id="ARBA00006576"/>
    </source>
</evidence>
<name>A0A1G1XPC1_9BACT</name>
<dbReference type="Gene3D" id="3.40.140.10">
    <property type="entry name" value="Cytidine Deaminase, domain 2"/>
    <property type="match status" value="1"/>
</dbReference>
<keyword evidence="3" id="KW-0378">Hydrolase</keyword>
<dbReference type="PROSITE" id="PS00903">
    <property type="entry name" value="CYT_DCMP_DEAMINASES_1"/>
    <property type="match status" value="1"/>
</dbReference>
<evidence type="ECO:0000256" key="3">
    <source>
        <dbReference type="ARBA" id="ARBA00022801"/>
    </source>
</evidence>
<keyword evidence="2" id="KW-0479">Metal-binding</keyword>
<comment type="caution">
    <text evidence="6">The sequence shown here is derived from an EMBL/GenBank/DDBJ whole genome shotgun (WGS) entry which is preliminary data.</text>
</comment>
<sequence length="165" mass="17576">MKMAISASLRSGCVRDCIKGSAGQFQRDEKGLLINQTHRFGCVIVKDDNAVSIGFNGPAPGQPLCTKVGCQRAAEKIPSGTQIEQGRCIHAEWMAITKMLKSGVGCSTDGATMYVTAEPCLICAKIIACLGLKDLVVLEGNYQNNGIKIVKAAGIDVRFVKKSDL</sequence>
<feature type="domain" description="CMP/dCMP-type deaminase" evidence="5">
    <location>
        <begin position="1"/>
        <end position="149"/>
    </location>
</feature>
<evidence type="ECO:0000256" key="2">
    <source>
        <dbReference type="ARBA" id="ARBA00022723"/>
    </source>
</evidence>
<dbReference type="InterPro" id="IPR016192">
    <property type="entry name" value="APOBEC/CMP_deaminase_Zn-bd"/>
</dbReference>
<protein>
    <recommendedName>
        <fullName evidence="5">CMP/dCMP-type deaminase domain-containing protein</fullName>
    </recommendedName>
</protein>
<keyword evidence="4" id="KW-0862">Zinc</keyword>
<dbReference type="AlphaFoldDB" id="A0A1G1XPC1"/>
<dbReference type="PANTHER" id="PTHR11086">
    <property type="entry name" value="DEOXYCYTIDYLATE DEAMINASE-RELATED"/>
    <property type="match status" value="1"/>
</dbReference>
<evidence type="ECO:0000313" key="6">
    <source>
        <dbReference type="EMBL" id="OGY41207.1"/>
    </source>
</evidence>
<comment type="similarity">
    <text evidence="1">Belongs to the cytidine and deoxycytidylate deaminase family.</text>
</comment>
<organism evidence="6 7">
    <name type="scientific">Candidatus Buchananbacteria bacterium RBG_13_36_9</name>
    <dbReference type="NCBI Taxonomy" id="1797530"/>
    <lineage>
        <taxon>Bacteria</taxon>
        <taxon>Candidatus Buchananiibacteriota</taxon>
    </lineage>
</organism>
<dbReference type="GO" id="GO:0008270">
    <property type="term" value="F:zinc ion binding"/>
    <property type="evidence" value="ECO:0007669"/>
    <property type="project" value="InterPro"/>
</dbReference>
<dbReference type="SUPFAM" id="SSF53927">
    <property type="entry name" value="Cytidine deaminase-like"/>
    <property type="match status" value="1"/>
</dbReference>
<dbReference type="InterPro" id="IPR016193">
    <property type="entry name" value="Cytidine_deaminase-like"/>
</dbReference>
<dbReference type="PROSITE" id="PS51747">
    <property type="entry name" value="CYT_DCMP_DEAMINASES_2"/>
    <property type="match status" value="1"/>
</dbReference>
<gene>
    <name evidence="6" type="ORF">A2Y82_02085</name>
</gene>
<evidence type="ECO:0000313" key="7">
    <source>
        <dbReference type="Proteomes" id="UP000176498"/>
    </source>
</evidence>
<dbReference type="EMBL" id="MHHZ01000021">
    <property type="protein sequence ID" value="OGY41207.1"/>
    <property type="molecule type" value="Genomic_DNA"/>
</dbReference>
<reference evidence="6 7" key="1">
    <citation type="journal article" date="2016" name="Nat. Commun.">
        <title>Thousands of microbial genomes shed light on interconnected biogeochemical processes in an aquifer system.</title>
        <authorList>
            <person name="Anantharaman K."/>
            <person name="Brown C.T."/>
            <person name="Hug L.A."/>
            <person name="Sharon I."/>
            <person name="Castelle C.J."/>
            <person name="Probst A.J."/>
            <person name="Thomas B.C."/>
            <person name="Singh A."/>
            <person name="Wilkins M.J."/>
            <person name="Karaoz U."/>
            <person name="Brodie E.L."/>
            <person name="Williams K.H."/>
            <person name="Hubbard S.S."/>
            <person name="Banfield J.F."/>
        </authorList>
    </citation>
    <scope>NUCLEOTIDE SEQUENCE [LARGE SCALE GENOMIC DNA]</scope>
</reference>
<dbReference type="InterPro" id="IPR015517">
    <property type="entry name" value="dCMP_deaminase-rel"/>
</dbReference>
<accession>A0A1G1XPC1</accession>
<dbReference type="PANTHER" id="PTHR11086:SF18">
    <property type="entry name" value="DEOXYCYTIDYLATE DEAMINASE"/>
    <property type="match status" value="1"/>
</dbReference>
<dbReference type="InterPro" id="IPR002125">
    <property type="entry name" value="CMP_dCMP_dom"/>
</dbReference>
<proteinExistence type="inferred from homology"/>
<evidence type="ECO:0000259" key="5">
    <source>
        <dbReference type="PROSITE" id="PS51747"/>
    </source>
</evidence>
<dbReference type="Pfam" id="PF00383">
    <property type="entry name" value="dCMP_cyt_deam_1"/>
    <property type="match status" value="1"/>
</dbReference>